<feature type="transmembrane region" description="Helical" evidence="1">
    <location>
        <begin position="27"/>
        <end position="45"/>
    </location>
</feature>
<keyword evidence="3" id="KW-1185">Reference proteome</keyword>
<dbReference type="Proteomes" id="UP000003598">
    <property type="component" value="Unassembled WGS sequence"/>
</dbReference>
<dbReference type="EMBL" id="AFFY01000028">
    <property type="protein sequence ID" value="EHG99967.1"/>
    <property type="molecule type" value="Genomic_DNA"/>
</dbReference>
<keyword evidence="1" id="KW-0472">Membrane</keyword>
<dbReference type="STRING" id="762968.HMPREF9441_02216"/>
<sequence length="46" mass="5543">MFLISICVPTQFWAVWGHKTVKKWSFSAFFFLNYFFNKILLVILLP</sequence>
<protein>
    <submittedName>
        <fullName evidence="2">Uncharacterized protein</fullName>
    </submittedName>
</protein>
<proteinExistence type="predicted"/>
<evidence type="ECO:0000256" key="1">
    <source>
        <dbReference type="SAM" id="Phobius"/>
    </source>
</evidence>
<dbReference type="HOGENOM" id="CLU_3186793_0_0_10"/>
<organism evidence="2 3">
    <name type="scientific">Paraprevotella clara YIT 11840</name>
    <dbReference type="NCBI Taxonomy" id="762968"/>
    <lineage>
        <taxon>Bacteria</taxon>
        <taxon>Pseudomonadati</taxon>
        <taxon>Bacteroidota</taxon>
        <taxon>Bacteroidia</taxon>
        <taxon>Bacteroidales</taxon>
        <taxon>Prevotellaceae</taxon>
        <taxon>Paraprevotella</taxon>
    </lineage>
</organism>
<keyword evidence="1" id="KW-1133">Transmembrane helix</keyword>
<name>G5SS66_9BACT</name>
<gene>
    <name evidence="2" type="ORF">HMPREF9441_02216</name>
</gene>
<evidence type="ECO:0000313" key="3">
    <source>
        <dbReference type="Proteomes" id="UP000003598"/>
    </source>
</evidence>
<accession>G5SS66</accession>
<keyword evidence="1" id="KW-0812">Transmembrane</keyword>
<comment type="caution">
    <text evidence="2">The sequence shown here is derived from an EMBL/GenBank/DDBJ whole genome shotgun (WGS) entry which is preliminary data.</text>
</comment>
<dbReference type="AlphaFoldDB" id="G5SS66"/>
<evidence type="ECO:0000313" key="2">
    <source>
        <dbReference type="EMBL" id="EHG99967.1"/>
    </source>
</evidence>
<reference evidence="2 3" key="1">
    <citation type="submission" date="2011-03" db="EMBL/GenBank/DDBJ databases">
        <authorList>
            <person name="Weinstock G."/>
            <person name="Sodergren E."/>
            <person name="Clifton S."/>
            <person name="Fulton L."/>
            <person name="Fulton B."/>
            <person name="Courtney L."/>
            <person name="Fronick C."/>
            <person name="Harrison M."/>
            <person name="Strong C."/>
            <person name="Farmer C."/>
            <person name="Delahaunty K."/>
            <person name="Markovic C."/>
            <person name="Hall O."/>
            <person name="Minx P."/>
            <person name="Tomlinson C."/>
            <person name="Mitreva M."/>
            <person name="Hou S."/>
            <person name="Chen J."/>
            <person name="Wollam A."/>
            <person name="Pepin K.H."/>
            <person name="Johnson M."/>
            <person name="Bhonagiri V."/>
            <person name="Zhang X."/>
            <person name="Suruliraj S."/>
            <person name="Warren W."/>
            <person name="Chinwalla A."/>
            <person name="Mardis E.R."/>
            <person name="Wilson R.K."/>
        </authorList>
    </citation>
    <scope>NUCLEOTIDE SEQUENCE [LARGE SCALE GENOMIC DNA]</scope>
    <source>
        <strain evidence="2 3">YIT 11840</strain>
    </source>
</reference>